<reference evidence="2 3" key="2">
    <citation type="submission" date="2012-02" db="EMBL/GenBank/DDBJ databases">
        <title>Improved High-Quality Draft sequence of Eubacterium cellulosolvens 6.</title>
        <authorList>
            <consortium name="US DOE Joint Genome Institute"/>
            <person name="Lucas S."/>
            <person name="Han J."/>
            <person name="Lapidus A."/>
            <person name="Cheng J.-F."/>
            <person name="Goodwin L."/>
            <person name="Pitluck S."/>
            <person name="Peters L."/>
            <person name="Mikhailova N."/>
            <person name="Gu W."/>
            <person name="Detter J.C."/>
            <person name="Han C."/>
            <person name="Tapia R."/>
            <person name="Land M."/>
            <person name="Hauser L."/>
            <person name="Kyrpides N."/>
            <person name="Ivanova N."/>
            <person name="Pagani I."/>
            <person name="Johnson E."/>
            <person name="Mukhopadhyay B."/>
            <person name="Anderson I."/>
            <person name="Woyke T."/>
        </authorList>
    </citation>
    <scope>NUCLEOTIDE SEQUENCE [LARGE SCALE GENOMIC DNA]</scope>
    <source>
        <strain evidence="2 3">6</strain>
    </source>
</reference>
<dbReference type="AlphaFoldDB" id="I5AXJ5"/>
<protein>
    <recommendedName>
        <fullName evidence="1">LHH domain-containing protein</fullName>
    </recommendedName>
</protein>
<accession>I5AXJ5</accession>
<proteinExistence type="predicted"/>
<dbReference type="OrthoDB" id="1074132at2"/>
<name>I5AXJ5_EUBC6</name>
<evidence type="ECO:0000259" key="1">
    <source>
        <dbReference type="Pfam" id="PF14411"/>
    </source>
</evidence>
<dbReference type="EMBL" id="CM001487">
    <property type="protein sequence ID" value="EIM58518.1"/>
    <property type="molecule type" value="Genomic_DNA"/>
</dbReference>
<evidence type="ECO:0000313" key="3">
    <source>
        <dbReference type="Proteomes" id="UP000005753"/>
    </source>
</evidence>
<gene>
    <name evidence="2" type="ORF">EubceDRAFT1_2819</name>
</gene>
<dbReference type="InterPro" id="IPR026834">
    <property type="entry name" value="LHH"/>
</dbReference>
<evidence type="ECO:0000313" key="2">
    <source>
        <dbReference type="EMBL" id="EIM58518.1"/>
    </source>
</evidence>
<feature type="domain" description="LHH" evidence="1">
    <location>
        <begin position="328"/>
        <end position="406"/>
    </location>
</feature>
<reference evidence="2 3" key="1">
    <citation type="submission" date="2010-08" db="EMBL/GenBank/DDBJ databases">
        <authorList>
            <consortium name="US DOE Joint Genome Institute (JGI-PGF)"/>
            <person name="Lucas S."/>
            <person name="Copeland A."/>
            <person name="Lapidus A."/>
            <person name="Cheng J.-F."/>
            <person name="Bruce D."/>
            <person name="Goodwin L."/>
            <person name="Pitluck S."/>
            <person name="Land M.L."/>
            <person name="Hauser L."/>
            <person name="Chang Y.-J."/>
            <person name="Anderson I.J."/>
            <person name="Johnson E."/>
            <person name="Mulhopadhyay B."/>
            <person name="Kyrpides N."/>
            <person name="Woyke T.J."/>
        </authorList>
    </citation>
    <scope>NUCLEOTIDE SEQUENCE [LARGE SCALE GENOMIC DNA]</scope>
    <source>
        <strain evidence="2 3">6</strain>
    </source>
</reference>
<keyword evidence="3" id="KW-1185">Reference proteome</keyword>
<dbReference type="eggNOG" id="ENOG502Z9XR">
    <property type="taxonomic scope" value="Bacteria"/>
</dbReference>
<dbReference type="HOGENOM" id="CLU_629879_0_0_9"/>
<dbReference type="Pfam" id="PF14411">
    <property type="entry name" value="LHH"/>
    <property type="match status" value="1"/>
</dbReference>
<sequence>MLLSACTSQRNAGLAISDSSEAVYIVSESGNGEGDSALEEVRTDTSTNVDELGFTVNGLDDEKLLSYVEDRVYEDIVHQLNSEEYFVENVEAVYYPKEYIEAMASNSQSNLYFGYTSAELDECFQGTRYVFTLGSDGQTTVVPMETVDDDVYVKALEDVMIGAGVILVCATVAFVSKPVAPAVSVILTASASSGAKFALESGALGFAVSAIVKGYETESFDQAFKAGIASGAEGFKWGAIFGGILGGADKAIALKGATRNGLSMNSAAKIQKDSGFPLELIKEFNSIEEYNVYKNAGLYTRMVNGNLALVRDIDPYYVATLEDGTKITNLQLMEKGKAPFDAVTGKRFDLHHINQDKDGVLAILTKSEHTGKHAILHKRAKDGVHNAMTGDKDWAKKKAAFWKALAALLKQ</sequence>
<organism evidence="2 3">
    <name type="scientific">Eubacterium cellulosolvens (strain ATCC 43171 / JCM 9499 / 6)</name>
    <name type="common">Cillobacterium cellulosolvens</name>
    <dbReference type="NCBI Taxonomy" id="633697"/>
    <lineage>
        <taxon>Bacteria</taxon>
        <taxon>Bacillati</taxon>
        <taxon>Bacillota</taxon>
        <taxon>Clostridia</taxon>
        <taxon>Eubacteriales</taxon>
        <taxon>Eubacteriaceae</taxon>
        <taxon>Eubacterium</taxon>
    </lineage>
</organism>
<dbReference type="Proteomes" id="UP000005753">
    <property type="component" value="Chromosome"/>
</dbReference>
<dbReference type="STRING" id="633697.EubceDRAFT1_2819"/>